<proteinExistence type="predicted"/>
<dbReference type="Gene3D" id="2.60.120.1440">
    <property type="match status" value="1"/>
</dbReference>
<reference evidence="5" key="1">
    <citation type="submission" date="2018-12" db="EMBL/GenBank/DDBJ databases">
        <title>Maribacter lutimaris sp. nov., isolated from marine sediment.</title>
        <authorList>
            <person name="Kim K.K."/>
        </authorList>
    </citation>
    <scope>NUCLEOTIDE SEQUENCE [LARGE SCALE GENOMIC DNA]</scope>
    <source>
        <strain evidence="5">PoM-212</strain>
    </source>
</reference>
<keyword evidence="1" id="KW-0472">Membrane</keyword>
<dbReference type="Gene3D" id="3.55.50.30">
    <property type="match status" value="1"/>
</dbReference>
<feature type="domain" description="Protein FecR C-terminal" evidence="3">
    <location>
        <begin position="233"/>
        <end position="297"/>
    </location>
</feature>
<feature type="domain" description="FecR protein" evidence="2">
    <location>
        <begin position="100"/>
        <end position="190"/>
    </location>
</feature>
<protein>
    <submittedName>
        <fullName evidence="4">DUF4974 domain-containing protein</fullName>
    </submittedName>
</protein>
<dbReference type="EMBL" id="QUSX01000001">
    <property type="protein sequence ID" value="RRQ49271.1"/>
    <property type="molecule type" value="Genomic_DNA"/>
</dbReference>
<evidence type="ECO:0000256" key="1">
    <source>
        <dbReference type="SAM" id="Phobius"/>
    </source>
</evidence>
<accession>A0A426RJV3</accession>
<dbReference type="RefSeq" id="WP_125221107.1">
    <property type="nucleotide sequence ID" value="NZ_QUSX01000001.1"/>
</dbReference>
<evidence type="ECO:0000313" key="5">
    <source>
        <dbReference type="Proteomes" id="UP000286990"/>
    </source>
</evidence>
<evidence type="ECO:0000313" key="4">
    <source>
        <dbReference type="EMBL" id="RRQ49271.1"/>
    </source>
</evidence>
<comment type="caution">
    <text evidence="4">The sequence shown here is derived from an EMBL/GenBank/DDBJ whole genome shotgun (WGS) entry which is preliminary data.</text>
</comment>
<name>A0A426RJV3_9FLAO</name>
<dbReference type="PANTHER" id="PTHR30273:SF2">
    <property type="entry name" value="PROTEIN FECR"/>
    <property type="match status" value="1"/>
</dbReference>
<feature type="transmembrane region" description="Helical" evidence="1">
    <location>
        <begin position="75"/>
        <end position="94"/>
    </location>
</feature>
<dbReference type="GO" id="GO:0016989">
    <property type="term" value="F:sigma factor antagonist activity"/>
    <property type="evidence" value="ECO:0007669"/>
    <property type="project" value="TreeGrafter"/>
</dbReference>
<dbReference type="Proteomes" id="UP000286990">
    <property type="component" value="Unassembled WGS sequence"/>
</dbReference>
<keyword evidence="1" id="KW-1133">Transmembrane helix</keyword>
<dbReference type="PANTHER" id="PTHR30273">
    <property type="entry name" value="PERIPLASMIC SIGNAL SENSOR AND SIGMA FACTOR ACTIVATOR FECR-RELATED"/>
    <property type="match status" value="1"/>
</dbReference>
<dbReference type="PIRSF" id="PIRSF018266">
    <property type="entry name" value="FecR"/>
    <property type="match status" value="1"/>
</dbReference>
<dbReference type="Pfam" id="PF16344">
    <property type="entry name" value="FecR_C"/>
    <property type="match status" value="1"/>
</dbReference>
<keyword evidence="5" id="KW-1185">Reference proteome</keyword>
<evidence type="ECO:0000259" key="2">
    <source>
        <dbReference type="Pfam" id="PF04773"/>
    </source>
</evidence>
<dbReference type="InterPro" id="IPR012373">
    <property type="entry name" value="Ferrdict_sens_TM"/>
</dbReference>
<dbReference type="Pfam" id="PF04773">
    <property type="entry name" value="FecR"/>
    <property type="match status" value="1"/>
</dbReference>
<organism evidence="4 5">
    <name type="scientific">Maribacter algicola</name>
    <dbReference type="NCBI Taxonomy" id="2498892"/>
    <lineage>
        <taxon>Bacteria</taxon>
        <taxon>Pseudomonadati</taxon>
        <taxon>Bacteroidota</taxon>
        <taxon>Flavobacteriia</taxon>
        <taxon>Flavobacteriales</taxon>
        <taxon>Flavobacteriaceae</taxon>
        <taxon>Maribacter</taxon>
    </lineage>
</organism>
<dbReference type="InterPro" id="IPR032508">
    <property type="entry name" value="FecR_C"/>
</dbReference>
<gene>
    <name evidence="4" type="ORF">DZC72_01215</name>
</gene>
<dbReference type="InterPro" id="IPR006860">
    <property type="entry name" value="FecR"/>
</dbReference>
<evidence type="ECO:0000259" key="3">
    <source>
        <dbReference type="Pfam" id="PF16344"/>
    </source>
</evidence>
<keyword evidence="1" id="KW-0812">Transmembrane</keyword>
<dbReference type="OrthoDB" id="1097347at2"/>
<sequence length="304" mass="34022">MQENYLAKWLNNELSESELEEFKKSEEFATYQRIAETSKELRAPQFDSNKAWERLQESKSNQEATKVISLSPFKAFLRVAAVVAVLLAGAYFYINTLDETISTSFAENTEITLPDSSEILLNAESKVSYSEKNWDTKRAISLDGEAFFKVAKGKKFTVTTQQGTVTVLGTQFNVENRDGFFEVTCYEGLVSVTFNGTEFKLPAGNSAVAIDGIIKKSKAEVNGQPSWVNNESSFKSIPLKYVLAELQRQHDLEVSLDDIDENQLFTGTFSNSNLDLALKSISTPLQISFKLEGNKVLFYEESAP</sequence>
<dbReference type="AlphaFoldDB" id="A0A426RJV3"/>